<comment type="subcellular location">
    <subcellularLocation>
        <location evidence="1">Membrane</location>
        <topology evidence="1">Single-pass membrane protein</topology>
    </subcellularLocation>
</comment>
<dbReference type="EMBL" id="AP028679">
    <property type="protein sequence ID" value="BEQ13555.1"/>
    <property type="molecule type" value="Genomic_DNA"/>
</dbReference>
<dbReference type="PANTHER" id="PTHR30386:SF26">
    <property type="entry name" value="TRANSPORT PROTEIN COMB"/>
    <property type="match status" value="1"/>
</dbReference>
<keyword evidence="4 7" id="KW-0472">Membrane</keyword>
<keyword evidence="5" id="KW-0175">Coiled coil</keyword>
<dbReference type="Gene3D" id="2.40.30.170">
    <property type="match status" value="1"/>
</dbReference>
<dbReference type="AlphaFoldDB" id="A0AAU9ENN8"/>
<accession>A0AAU9ENN8</accession>
<dbReference type="Gene3D" id="2.40.50.100">
    <property type="match status" value="1"/>
</dbReference>
<evidence type="ECO:0000256" key="1">
    <source>
        <dbReference type="ARBA" id="ARBA00004167"/>
    </source>
</evidence>
<evidence type="ECO:0000256" key="6">
    <source>
        <dbReference type="SAM" id="MobiDB-lite"/>
    </source>
</evidence>
<name>A0AAU9ENN8_9BACT</name>
<evidence type="ECO:0000256" key="4">
    <source>
        <dbReference type="ARBA" id="ARBA00023136"/>
    </source>
</evidence>
<evidence type="ECO:0000256" key="7">
    <source>
        <dbReference type="SAM" id="Phobius"/>
    </source>
</evidence>
<sequence length="429" mass="45952">MDQQNQSRPKADGSSPSNAAGQAPPTPPNGEGPARNAKGKPLKLMVILAVLAIILAGGLGYYWWSRDRVSTSDAFVDGHIYPITPRVGGYVVKVLVDDNQQVQAGDTLLVLDPTDYEVAVASAEASLAEAEATLKSLEQGVPLELSQTQQRVRGAKAELASLRNNLAAADGQVRAATQELERAAALKRLATLRLERIKVLREKKAVAQASLDEAEANFQTAQAQQRGARDRQAAAIKQRDALRSDLEKAQAAIALAATGHDLAGIKASQVLAQQGRVKLAKARLRQARLNLGYTKIKAPIHGLISKKNVESGQVVAQGQPLMAVVPLNYSDLWITANFKETDLTRIKAGQPVKIAIDTYPGLELKGRVNSLMSGTGAAFSLFPPENATGNYVKVVQRIPVKITIDTDQGPEHPILRVGMSAVPTVFLNR</sequence>
<evidence type="ECO:0000259" key="9">
    <source>
        <dbReference type="Pfam" id="PF25954"/>
    </source>
</evidence>
<dbReference type="SUPFAM" id="SSF111369">
    <property type="entry name" value="HlyD-like secretion proteins"/>
    <property type="match status" value="2"/>
</dbReference>
<evidence type="ECO:0000313" key="11">
    <source>
        <dbReference type="Proteomes" id="UP001366166"/>
    </source>
</evidence>
<organism evidence="10 11">
    <name type="scientific">Desulfoferula mesophila</name>
    <dbReference type="NCBI Taxonomy" id="3058419"/>
    <lineage>
        <taxon>Bacteria</taxon>
        <taxon>Pseudomonadati</taxon>
        <taxon>Thermodesulfobacteriota</taxon>
        <taxon>Desulfarculia</taxon>
        <taxon>Desulfarculales</taxon>
        <taxon>Desulfarculaceae</taxon>
        <taxon>Desulfoferula</taxon>
    </lineage>
</organism>
<protein>
    <submittedName>
        <fullName evidence="10">Secretion protein HlyD</fullName>
    </submittedName>
</protein>
<evidence type="ECO:0000256" key="2">
    <source>
        <dbReference type="ARBA" id="ARBA00022692"/>
    </source>
</evidence>
<evidence type="ECO:0000256" key="5">
    <source>
        <dbReference type="SAM" id="Coils"/>
    </source>
</evidence>
<evidence type="ECO:0000313" key="10">
    <source>
        <dbReference type="EMBL" id="BEQ13555.1"/>
    </source>
</evidence>
<dbReference type="Pfam" id="PF25917">
    <property type="entry name" value="BSH_RND"/>
    <property type="match status" value="1"/>
</dbReference>
<keyword evidence="11" id="KW-1185">Reference proteome</keyword>
<dbReference type="InterPro" id="IPR058625">
    <property type="entry name" value="MdtA-like_BSH"/>
</dbReference>
<evidence type="ECO:0000256" key="3">
    <source>
        <dbReference type="ARBA" id="ARBA00022989"/>
    </source>
</evidence>
<evidence type="ECO:0000259" key="8">
    <source>
        <dbReference type="Pfam" id="PF25917"/>
    </source>
</evidence>
<dbReference type="KEGG" id="dmp:FAK_06210"/>
<reference evidence="11" key="1">
    <citation type="journal article" date="2023" name="Arch. Microbiol.">
        <title>Desulfoferula mesophilus gen. nov. sp. nov., a mesophilic sulfate-reducing bacterium isolated from a brackish lake sediment.</title>
        <authorList>
            <person name="Watanabe T."/>
            <person name="Yabe T."/>
            <person name="Tsuji J.M."/>
            <person name="Fukui M."/>
        </authorList>
    </citation>
    <scope>NUCLEOTIDE SEQUENCE [LARGE SCALE GENOMIC DNA]</scope>
    <source>
        <strain evidence="11">12FAK</strain>
    </source>
</reference>
<feature type="domain" description="Multidrug resistance protein MdtA-like barrel-sandwich hybrid" evidence="8">
    <location>
        <begin position="83"/>
        <end position="325"/>
    </location>
</feature>
<feature type="transmembrane region" description="Helical" evidence="7">
    <location>
        <begin position="44"/>
        <end position="64"/>
    </location>
</feature>
<dbReference type="InterPro" id="IPR058792">
    <property type="entry name" value="Beta-barrel_RND_2"/>
</dbReference>
<dbReference type="Pfam" id="PF25954">
    <property type="entry name" value="Beta-barrel_RND_2"/>
    <property type="match status" value="1"/>
</dbReference>
<gene>
    <name evidence="10" type="ORF">FAK_06210</name>
</gene>
<dbReference type="PANTHER" id="PTHR30386">
    <property type="entry name" value="MEMBRANE FUSION SUBUNIT OF EMRAB-TOLC MULTIDRUG EFFLUX PUMP"/>
    <property type="match status" value="1"/>
</dbReference>
<feature type="domain" description="CusB-like beta-barrel" evidence="9">
    <location>
        <begin position="332"/>
        <end position="374"/>
    </location>
</feature>
<feature type="region of interest" description="Disordered" evidence="6">
    <location>
        <begin position="1"/>
        <end position="36"/>
    </location>
</feature>
<dbReference type="InterPro" id="IPR050739">
    <property type="entry name" value="MFP"/>
</dbReference>
<dbReference type="PRINTS" id="PR01490">
    <property type="entry name" value="RTXTOXIND"/>
</dbReference>
<dbReference type="RefSeq" id="WP_338605286.1">
    <property type="nucleotide sequence ID" value="NZ_AP028679.1"/>
</dbReference>
<dbReference type="GO" id="GO:0016020">
    <property type="term" value="C:membrane"/>
    <property type="evidence" value="ECO:0007669"/>
    <property type="project" value="UniProtKB-SubCell"/>
</dbReference>
<keyword evidence="3 7" id="KW-1133">Transmembrane helix</keyword>
<feature type="coiled-coil region" evidence="5">
    <location>
        <begin position="120"/>
        <end position="252"/>
    </location>
</feature>
<keyword evidence="2 7" id="KW-0812">Transmembrane</keyword>
<dbReference type="Proteomes" id="UP001366166">
    <property type="component" value="Chromosome"/>
</dbReference>
<feature type="compositionally biased region" description="Polar residues" evidence="6">
    <location>
        <begin position="1"/>
        <end position="20"/>
    </location>
</feature>
<dbReference type="GO" id="GO:0055085">
    <property type="term" value="P:transmembrane transport"/>
    <property type="evidence" value="ECO:0007669"/>
    <property type="project" value="InterPro"/>
</dbReference>
<proteinExistence type="predicted"/>